<keyword evidence="4 7" id="KW-0812">Transmembrane</keyword>
<protein>
    <submittedName>
        <fullName evidence="8">Serine/threonine-protein kinase plk1</fullName>
    </submittedName>
</protein>
<sequence>AAKPLYNTILRSRSAVAKDTSSSGSTGNEVFHRFQLVYLGVYLLAVLADWLQGPFVYALYRSYGYSIEDIGTASSTL</sequence>
<organism evidence="8 9">
    <name type="scientific">Perkinsus olseni</name>
    <name type="common">Perkinsus atlanticus</name>
    <dbReference type="NCBI Taxonomy" id="32597"/>
    <lineage>
        <taxon>Eukaryota</taxon>
        <taxon>Sar</taxon>
        <taxon>Alveolata</taxon>
        <taxon>Perkinsozoa</taxon>
        <taxon>Perkinsea</taxon>
        <taxon>Perkinsida</taxon>
        <taxon>Perkinsidae</taxon>
        <taxon>Perkinsus</taxon>
    </lineage>
</organism>
<dbReference type="GO" id="GO:0016301">
    <property type="term" value="F:kinase activity"/>
    <property type="evidence" value="ECO:0007669"/>
    <property type="project" value="UniProtKB-KW"/>
</dbReference>
<dbReference type="AlphaFoldDB" id="A0A7J6SDT1"/>
<comment type="subcellular location">
    <subcellularLocation>
        <location evidence="1">Cell membrane</location>
        <topology evidence="1">Multi-pass membrane protein</topology>
    </subcellularLocation>
</comment>
<keyword evidence="6 7" id="KW-0472">Membrane</keyword>
<keyword evidence="8" id="KW-0808">Transferase</keyword>
<evidence type="ECO:0000313" key="9">
    <source>
        <dbReference type="Proteomes" id="UP000574390"/>
    </source>
</evidence>
<dbReference type="GO" id="GO:0005886">
    <property type="term" value="C:plasma membrane"/>
    <property type="evidence" value="ECO:0007669"/>
    <property type="project" value="UniProtKB-SubCell"/>
</dbReference>
<proteinExistence type="predicted"/>
<keyword evidence="3" id="KW-1003">Cell membrane</keyword>
<feature type="transmembrane region" description="Helical" evidence="7">
    <location>
        <begin position="36"/>
        <end position="60"/>
    </location>
</feature>
<accession>A0A7J6SDT1</accession>
<evidence type="ECO:0000256" key="4">
    <source>
        <dbReference type="ARBA" id="ARBA00022692"/>
    </source>
</evidence>
<keyword evidence="2" id="KW-0813">Transport</keyword>
<dbReference type="EMBL" id="JABANM010015463">
    <property type="protein sequence ID" value="KAF4731038.1"/>
    <property type="molecule type" value="Genomic_DNA"/>
</dbReference>
<evidence type="ECO:0000256" key="1">
    <source>
        <dbReference type="ARBA" id="ARBA00004651"/>
    </source>
</evidence>
<dbReference type="Proteomes" id="UP000574390">
    <property type="component" value="Unassembled WGS sequence"/>
</dbReference>
<evidence type="ECO:0000313" key="8">
    <source>
        <dbReference type="EMBL" id="KAF4731038.1"/>
    </source>
</evidence>
<evidence type="ECO:0000256" key="5">
    <source>
        <dbReference type="ARBA" id="ARBA00022989"/>
    </source>
</evidence>
<evidence type="ECO:0000256" key="2">
    <source>
        <dbReference type="ARBA" id="ARBA00022448"/>
    </source>
</evidence>
<feature type="non-terminal residue" evidence="8">
    <location>
        <position position="1"/>
    </location>
</feature>
<evidence type="ECO:0000256" key="3">
    <source>
        <dbReference type="ARBA" id="ARBA00022475"/>
    </source>
</evidence>
<dbReference type="PANTHER" id="PTHR23516">
    <property type="entry name" value="SAM (S-ADENOSYL METHIONINE) TRANSPORTER"/>
    <property type="match status" value="1"/>
</dbReference>
<keyword evidence="5 7" id="KW-1133">Transmembrane helix</keyword>
<gene>
    <name evidence="8" type="primary">PLK1_2</name>
    <name evidence="8" type="ORF">FOZ62_010766</name>
</gene>
<reference evidence="8 9" key="1">
    <citation type="submission" date="2020-04" db="EMBL/GenBank/DDBJ databases">
        <title>Perkinsus olseni comparative genomics.</title>
        <authorList>
            <person name="Bogema D.R."/>
        </authorList>
    </citation>
    <scope>NUCLEOTIDE SEQUENCE [LARGE SCALE GENOMIC DNA]</scope>
    <source>
        <strain evidence="8">ATCC PRA-205</strain>
    </source>
</reference>
<evidence type="ECO:0000256" key="6">
    <source>
        <dbReference type="ARBA" id="ARBA00023136"/>
    </source>
</evidence>
<name>A0A7J6SDT1_PEROL</name>
<dbReference type="InterPro" id="IPR008509">
    <property type="entry name" value="MOT2/MFSD5"/>
</dbReference>
<dbReference type="GO" id="GO:0015098">
    <property type="term" value="F:molybdate ion transmembrane transporter activity"/>
    <property type="evidence" value="ECO:0007669"/>
    <property type="project" value="InterPro"/>
</dbReference>
<keyword evidence="8" id="KW-0418">Kinase</keyword>
<dbReference type="PANTHER" id="PTHR23516:SF1">
    <property type="entry name" value="MOLYBDATE-ANION TRANSPORTER"/>
    <property type="match status" value="1"/>
</dbReference>
<comment type="caution">
    <text evidence="8">The sequence shown here is derived from an EMBL/GenBank/DDBJ whole genome shotgun (WGS) entry which is preliminary data.</text>
</comment>
<dbReference type="Pfam" id="PF05631">
    <property type="entry name" value="MFS_5"/>
    <property type="match status" value="1"/>
</dbReference>
<evidence type="ECO:0000256" key="7">
    <source>
        <dbReference type="SAM" id="Phobius"/>
    </source>
</evidence>